<proteinExistence type="predicted"/>
<dbReference type="EMBL" id="OW152826">
    <property type="protein sequence ID" value="CAH2042684.1"/>
    <property type="molecule type" value="Genomic_DNA"/>
</dbReference>
<name>A0ABN8HWZ9_9NEOP</name>
<gene>
    <name evidence="2" type="ORF">IPOD504_LOCUS4011</name>
</gene>
<evidence type="ECO:0000313" key="3">
    <source>
        <dbReference type="Proteomes" id="UP000837857"/>
    </source>
</evidence>
<evidence type="ECO:0000313" key="2">
    <source>
        <dbReference type="EMBL" id="CAH2042684.1"/>
    </source>
</evidence>
<feature type="region of interest" description="Disordered" evidence="1">
    <location>
        <begin position="123"/>
        <end position="147"/>
    </location>
</feature>
<accession>A0ABN8HWZ9</accession>
<evidence type="ECO:0000256" key="1">
    <source>
        <dbReference type="SAM" id="MobiDB-lite"/>
    </source>
</evidence>
<keyword evidence="3" id="KW-1185">Reference proteome</keyword>
<sequence length="147" mass="16737">MSNVWTDDPVTAGILAFHRMPSLVPVWERKPLSKASDTLDPIERTGVCVPKSGPITSRAPPLRPFVLFARTDRRGACEKRRHFGLYAPRRLHLGASDFRKWNAAGSKRRRLLRNAVRLALKAPGDPRHWRTNDKPTTRQYNNGRSFA</sequence>
<reference evidence="2" key="1">
    <citation type="submission" date="2022-03" db="EMBL/GenBank/DDBJ databases">
        <authorList>
            <person name="Martin H S."/>
        </authorList>
    </citation>
    <scope>NUCLEOTIDE SEQUENCE</scope>
</reference>
<protein>
    <submittedName>
        <fullName evidence="2">Uncharacterized protein</fullName>
    </submittedName>
</protein>
<feature type="compositionally biased region" description="Basic and acidic residues" evidence="1">
    <location>
        <begin position="124"/>
        <end position="136"/>
    </location>
</feature>
<dbReference type="Proteomes" id="UP000837857">
    <property type="component" value="Chromosome 14"/>
</dbReference>
<feature type="non-terminal residue" evidence="2">
    <location>
        <position position="147"/>
    </location>
</feature>
<feature type="compositionally biased region" description="Polar residues" evidence="1">
    <location>
        <begin position="137"/>
        <end position="147"/>
    </location>
</feature>
<organism evidence="2 3">
    <name type="scientific">Iphiclides podalirius</name>
    <name type="common">scarce swallowtail</name>
    <dbReference type="NCBI Taxonomy" id="110791"/>
    <lineage>
        <taxon>Eukaryota</taxon>
        <taxon>Metazoa</taxon>
        <taxon>Ecdysozoa</taxon>
        <taxon>Arthropoda</taxon>
        <taxon>Hexapoda</taxon>
        <taxon>Insecta</taxon>
        <taxon>Pterygota</taxon>
        <taxon>Neoptera</taxon>
        <taxon>Endopterygota</taxon>
        <taxon>Lepidoptera</taxon>
        <taxon>Glossata</taxon>
        <taxon>Ditrysia</taxon>
        <taxon>Papilionoidea</taxon>
        <taxon>Papilionidae</taxon>
        <taxon>Papilioninae</taxon>
        <taxon>Iphiclides</taxon>
    </lineage>
</organism>